<accession>A0A0A9A7U0</accession>
<keyword evidence="1" id="KW-0472">Membrane</keyword>
<reference evidence="2" key="2">
    <citation type="journal article" date="2015" name="Data Brief">
        <title>Shoot transcriptome of the giant reed, Arundo donax.</title>
        <authorList>
            <person name="Barrero R.A."/>
            <person name="Guerrero F.D."/>
            <person name="Moolhuijzen P."/>
            <person name="Goolsby J.A."/>
            <person name="Tidwell J."/>
            <person name="Bellgard S.E."/>
            <person name="Bellgard M.I."/>
        </authorList>
    </citation>
    <scope>NUCLEOTIDE SEQUENCE</scope>
    <source>
        <tissue evidence="2">Shoot tissue taken approximately 20 cm above the soil surface</tissue>
    </source>
</reference>
<feature type="transmembrane region" description="Helical" evidence="1">
    <location>
        <begin position="67"/>
        <end position="87"/>
    </location>
</feature>
<proteinExistence type="predicted"/>
<organism evidence="2">
    <name type="scientific">Arundo donax</name>
    <name type="common">Giant reed</name>
    <name type="synonym">Donax arundinaceus</name>
    <dbReference type="NCBI Taxonomy" id="35708"/>
    <lineage>
        <taxon>Eukaryota</taxon>
        <taxon>Viridiplantae</taxon>
        <taxon>Streptophyta</taxon>
        <taxon>Embryophyta</taxon>
        <taxon>Tracheophyta</taxon>
        <taxon>Spermatophyta</taxon>
        <taxon>Magnoliopsida</taxon>
        <taxon>Liliopsida</taxon>
        <taxon>Poales</taxon>
        <taxon>Poaceae</taxon>
        <taxon>PACMAD clade</taxon>
        <taxon>Arundinoideae</taxon>
        <taxon>Arundineae</taxon>
        <taxon>Arundo</taxon>
    </lineage>
</organism>
<dbReference type="EMBL" id="GBRH01251877">
    <property type="protein sequence ID" value="JAD46018.1"/>
    <property type="molecule type" value="Transcribed_RNA"/>
</dbReference>
<protein>
    <submittedName>
        <fullName evidence="2">Uncharacterized protein</fullName>
    </submittedName>
</protein>
<evidence type="ECO:0000313" key="2">
    <source>
        <dbReference type="EMBL" id="JAD46018.1"/>
    </source>
</evidence>
<keyword evidence="1" id="KW-0812">Transmembrane</keyword>
<sequence length="91" mass="10530">MIMNTMNDLKYLLQKIVLLGEAHLPLETGIMFHELLLCSVLFIGCVMYFCTFAFVLLLFFGYQDTKVHVGIIFQFFLCIPDAFFISIETYA</sequence>
<reference evidence="2" key="1">
    <citation type="submission" date="2014-09" db="EMBL/GenBank/DDBJ databases">
        <authorList>
            <person name="Magalhaes I.L.F."/>
            <person name="Oliveira U."/>
            <person name="Santos F.R."/>
            <person name="Vidigal T.H.D.A."/>
            <person name="Brescovit A.D."/>
            <person name="Santos A.J."/>
        </authorList>
    </citation>
    <scope>NUCLEOTIDE SEQUENCE</scope>
    <source>
        <tissue evidence="2">Shoot tissue taken approximately 20 cm above the soil surface</tissue>
    </source>
</reference>
<evidence type="ECO:0000256" key="1">
    <source>
        <dbReference type="SAM" id="Phobius"/>
    </source>
</evidence>
<name>A0A0A9A7U0_ARUDO</name>
<dbReference type="AlphaFoldDB" id="A0A0A9A7U0"/>
<keyword evidence="1" id="KW-1133">Transmembrane helix</keyword>
<feature type="transmembrane region" description="Helical" evidence="1">
    <location>
        <begin position="35"/>
        <end position="61"/>
    </location>
</feature>